<evidence type="ECO:0000256" key="13">
    <source>
        <dbReference type="ARBA" id="ARBA00023295"/>
    </source>
</evidence>
<evidence type="ECO:0000256" key="1">
    <source>
        <dbReference type="ARBA" id="ARBA00001668"/>
    </source>
</evidence>
<evidence type="ECO:0000256" key="9">
    <source>
        <dbReference type="ARBA" id="ARBA00023125"/>
    </source>
</evidence>
<dbReference type="Gene3D" id="3.20.190.10">
    <property type="entry name" value="MutM-like, N-terminal"/>
    <property type="match status" value="1"/>
</dbReference>
<dbReference type="GO" id="GO:0034039">
    <property type="term" value="F:8-oxo-7,8-dihydroguanine DNA N-glycosylase activity"/>
    <property type="evidence" value="ECO:0007669"/>
    <property type="project" value="TreeGrafter"/>
</dbReference>
<dbReference type="InterPro" id="IPR010663">
    <property type="entry name" value="Znf_FPG/IleRS"/>
</dbReference>
<feature type="active site" description="Proton donor; for beta-elimination activity" evidence="15">
    <location>
        <position position="58"/>
    </location>
</feature>
<dbReference type="Pfam" id="PF06827">
    <property type="entry name" value="zf-FPG_IleRS"/>
    <property type="match status" value="1"/>
</dbReference>
<evidence type="ECO:0000259" key="17">
    <source>
        <dbReference type="PROSITE" id="PS51068"/>
    </source>
</evidence>
<sequence length="296" mass="32215">MPELPEVETVRRGLAPAMEGAVIERLELRRGDLRFPFPLEFAASVAGQRIASLSRRAKYLLIDLDNGMTVVAHLGMSGSFRIEAGEAAVTPGDFHHPRSKNELHDHVIFHLARDGEAMRVVYNDPRRFGFMDIVARAEMAAHPFFRDLGPEPTGNALSPEGLAKRFSGKAQPLKGALLDQKTIAGLGNIYVCEALWRAHLSPLRASGTLSTKTGKPRETLVRLVACIRDVIADAIAAGGSSLRDHIQTDGSLGYFQHSFSVYDREGEACRTEGCGGTVGRIVQAGRSTFFCATCQK</sequence>
<feature type="binding site" evidence="15">
    <location>
        <position position="169"/>
    </location>
    <ligand>
        <name>DNA</name>
        <dbReference type="ChEBI" id="CHEBI:16991"/>
    </ligand>
</feature>
<dbReference type="Proteomes" id="UP000249499">
    <property type="component" value="Chromosome"/>
</dbReference>
<keyword evidence="19" id="KW-1185">Reference proteome</keyword>
<evidence type="ECO:0000256" key="5">
    <source>
        <dbReference type="ARBA" id="ARBA00022763"/>
    </source>
</evidence>
<keyword evidence="11 15" id="KW-0456">Lyase</keyword>
<dbReference type="PANTHER" id="PTHR22993:SF9">
    <property type="entry name" value="FORMAMIDOPYRIMIDINE-DNA GLYCOSYLASE"/>
    <property type="match status" value="1"/>
</dbReference>
<evidence type="ECO:0000256" key="12">
    <source>
        <dbReference type="ARBA" id="ARBA00023268"/>
    </source>
</evidence>
<feature type="binding site" evidence="15">
    <location>
        <position position="126"/>
    </location>
    <ligand>
        <name>DNA</name>
        <dbReference type="ChEBI" id="CHEBI:16991"/>
    </ligand>
</feature>
<keyword evidence="9 15" id="KW-0238">DNA-binding</keyword>
<proteinExistence type="inferred from homology"/>
<dbReference type="FunFam" id="1.10.8.50:FF:000003">
    <property type="entry name" value="Formamidopyrimidine-DNA glycosylase"/>
    <property type="match status" value="1"/>
</dbReference>
<evidence type="ECO:0000256" key="15">
    <source>
        <dbReference type="HAMAP-Rule" id="MF_00103"/>
    </source>
</evidence>
<dbReference type="EC" id="3.2.2.23" evidence="15"/>
<evidence type="ECO:0000256" key="10">
    <source>
        <dbReference type="ARBA" id="ARBA00023204"/>
    </source>
</evidence>
<comment type="catalytic activity">
    <reaction evidence="14 15">
        <text>2'-deoxyribonucleotide-(2'-deoxyribose 5'-phosphate)-2'-deoxyribonucleotide-DNA = a 3'-end 2'-deoxyribonucleotide-(2,3-dehydro-2,3-deoxyribose 5'-phosphate)-DNA + a 5'-end 5'-phospho-2'-deoxyribonucleoside-DNA + H(+)</text>
        <dbReference type="Rhea" id="RHEA:66592"/>
        <dbReference type="Rhea" id="RHEA-COMP:13180"/>
        <dbReference type="Rhea" id="RHEA-COMP:16897"/>
        <dbReference type="Rhea" id="RHEA-COMP:17067"/>
        <dbReference type="ChEBI" id="CHEBI:15378"/>
        <dbReference type="ChEBI" id="CHEBI:136412"/>
        <dbReference type="ChEBI" id="CHEBI:157695"/>
        <dbReference type="ChEBI" id="CHEBI:167181"/>
        <dbReference type="EC" id="4.2.99.18"/>
    </reaction>
</comment>
<keyword evidence="7 15" id="KW-0378">Hydrolase</keyword>
<dbReference type="InterPro" id="IPR020629">
    <property type="entry name" value="FPG_Glyclase"/>
</dbReference>
<dbReference type="HAMAP" id="MF_00103">
    <property type="entry name" value="Fapy_DNA_glycosyl"/>
    <property type="match status" value="1"/>
</dbReference>
<dbReference type="InterPro" id="IPR015887">
    <property type="entry name" value="DNA_glyclase_Znf_dom_DNA_BS"/>
</dbReference>
<keyword evidence="5 15" id="KW-0227">DNA damage</keyword>
<dbReference type="InterPro" id="IPR010979">
    <property type="entry name" value="Ribosomal_uS13-like_H2TH"/>
</dbReference>
<dbReference type="PROSITE" id="PS01242">
    <property type="entry name" value="ZF_FPG_1"/>
    <property type="match status" value="1"/>
</dbReference>
<dbReference type="GO" id="GO:0008270">
    <property type="term" value="F:zinc ion binding"/>
    <property type="evidence" value="ECO:0007669"/>
    <property type="project" value="UniProtKB-UniRule"/>
</dbReference>
<dbReference type="CDD" id="cd08966">
    <property type="entry name" value="EcFpg-like_N"/>
    <property type="match status" value="1"/>
</dbReference>
<evidence type="ECO:0000256" key="8">
    <source>
        <dbReference type="ARBA" id="ARBA00022833"/>
    </source>
</evidence>
<dbReference type="SUPFAM" id="SSF46946">
    <property type="entry name" value="S13-like H2TH domain"/>
    <property type="match status" value="1"/>
</dbReference>
<keyword evidence="8 15" id="KW-0862">Zinc</keyword>
<evidence type="ECO:0000256" key="6">
    <source>
        <dbReference type="ARBA" id="ARBA00022771"/>
    </source>
</evidence>
<feature type="domain" description="Formamidopyrimidine-DNA glycosylase catalytic" evidence="17">
    <location>
        <begin position="2"/>
        <end position="129"/>
    </location>
</feature>
<evidence type="ECO:0000313" key="19">
    <source>
        <dbReference type="Proteomes" id="UP000249499"/>
    </source>
</evidence>
<feature type="active site" description="Proton donor; for delta-elimination activity" evidence="15">
    <location>
        <position position="286"/>
    </location>
</feature>
<name>A0AAF1KQA9_9HYPH</name>
<dbReference type="GO" id="GO:0140078">
    <property type="term" value="F:class I DNA-(apurinic or apyrimidinic site) endonuclease activity"/>
    <property type="evidence" value="ECO:0007669"/>
    <property type="project" value="UniProtKB-EC"/>
</dbReference>
<dbReference type="NCBIfam" id="NF002211">
    <property type="entry name" value="PRK01103.1"/>
    <property type="match status" value="1"/>
</dbReference>
<keyword evidence="13 15" id="KW-0326">Glycosidase</keyword>
<evidence type="ECO:0000313" key="18">
    <source>
        <dbReference type="EMBL" id="WFR95577.1"/>
    </source>
</evidence>
<organism evidence="18 19">
    <name type="scientific">Rhizobium tumorigenes</name>
    <dbReference type="NCBI Taxonomy" id="2041385"/>
    <lineage>
        <taxon>Bacteria</taxon>
        <taxon>Pseudomonadati</taxon>
        <taxon>Pseudomonadota</taxon>
        <taxon>Alphaproteobacteria</taxon>
        <taxon>Hyphomicrobiales</taxon>
        <taxon>Rhizobiaceae</taxon>
        <taxon>Rhizobium/Agrobacterium group</taxon>
        <taxon>Rhizobium</taxon>
    </lineage>
</organism>
<evidence type="ECO:0000256" key="4">
    <source>
        <dbReference type="ARBA" id="ARBA00022723"/>
    </source>
</evidence>
<dbReference type="PROSITE" id="PS51066">
    <property type="entry name" value="ZF_FPG_2"/>
    <property type="match status" value="1"/>
</dbReference>
<comment type="similarity">
    <text evidence="2 15">Belongs to the FPG family.</text>
</comment>
<dbReference type="Gene3D" id="1.10.8.50">
    <property type="match status" value="1"/>
</dbReference>
<evidence type="ECO:0000256" key="3">
    <source>
        <dbReference type="ARBA" id="ARBA00011245"/>
    </source>
</evidence>
<keyword evidence="12 15" id="KW-0511">Multifunctional enzyme</keyword>
<comment type="cofactor">
    <cofactor evidence="15">
        <name>Zn(2+)</name>
        <dbReference type="ChEBI" id="CHEBI:29105"/>
    </cofactor>
    <text evidence="15">Binds 1 zinc ion per subunit.</text>
</comment>
<dbReference type="GO" id="GO:0003684">
    <property type="term" value="F:damaged DNA binding"/>
    <property type="evidence" value="ECO:0007669"/>
    <property type="project" value="InterPro"/>
</dbReference>
<evidence type="ECO:0000256" key="7">
    <source>
        <dbReference type="ARBA" id="ARBA00022801"/>
    </source>
</evidence>
<dbReference type="SMART" id="SM01232">
    <property type="entry name" value="H2TH"/>
    <property type="match status" value="1"/>
</dbReference>
<dbReference type="SUPFAM" id="SSF81624">
    <property type="entry name" value="N-terminal domain of MutM-like DNA repair proteins"/>
    <property type="match status" value="1"/>
</dbReference>
<dbReference type="InterPro" id="IPR012319">
    <property type="entry name" value="FPG_cat"/>
</dbReference>
<gene>
    <name evidence="15 18" type="primary">mutM</name>
    <name evidence="15" type="synonym">fpg</name>
    <name evidence="18" type="ORF">PR017_17745</name>
</gene>
<dbReference type="Pfam" id="PF06831">
    <property type="entry name" value="H2TH"/>
    <property type="match status" value="1"/>
</dbReference>
<reference evidence="19" key="2">
    <citation type="journal article" date="2023" name="MicrobiologyOpen">
        <title>Genomics of the tumorigenes clade of the family Rhizobiaceae and description of Rhizobium rhododendri sp. nov.</title>
        <authorList>
            <person name="Kuzmanovic N."/>
            <person name="diCenzo G.C."/>
            <person name="Bunk B."/>
            <person name="Sproeer C."/>
            <person name="Fruehling A."/>
            <person name="Neumann-Schaal M."/>
            <person name="Overmann J."/>
            <person name="Smalla K."/>
        </authorList>
    </citation>
    <scope>NUCLEOTIDE SEQUENCE [LARGE SCALE GENOMIC DNA]</scope>
    <source>
        <strain evidence="19">1078</strain>
    </source>
</reference>
<reference evidence="18 19" key="1">
    <citation type="journal article" date="2018" name="Sci. Rep.">
        <title>Rhizobium tumorigenes sp. nov., a novel plant tumorigenic bacterium isolated from cane gall tumors on thornless blackberry.</title>
        <authorList>
            <person name="Kuzmanovi N."/>
            <person name="Smalla K."/>
            <person name="Gronow S."/>
            <person name="PuBawska J."/>
        </authorList>
    </citation>
    <scope>NUCLEOTIDE SEQUENCE [LARGE SCALE GENOMIC DNA]</scope>
    <source>
        <strain evidence="18 19">1078</strain>
    </source>
</reference>
<comment type="catalytic activity">
    <reaction evidence="1 15">
        <text>Hydrolysis of DNA containing ring-opened 7-methylguanine residues, releasing 2,6-diamino-4-hydroxy-5-(N-methyl)formamidopyrimidine.</text>
        <dbReference type="EC" id="3.2.2.23"/>
    </reaction>
</comment>
<dbReference type="GO" id="GO:0006284">
    <property type="term" value="P:base-excision repair"/>
    <property type="evidence" value="ECO:0007669"/>
    <property type="project" value="InterPro"/>
</dbReference>
<dbReference type="RefSeq" id="WP_111216389.1">
    <property type="nucleotide sequence ID" value="NZ_CP117255.1"/>
</dbReference>
<keyword evidence="6 15" id="KW-0863">Zinc-finger</keyword>
<evidence type="ECO:0000256" key="14">
    <source>
        <dbReference type="ARBA" id="ARBA00044632"/>
    </source>
</evidence>
<dbReference type="KEGG" id="rtu:PR017_17745"/>
<evidence type="ECO:0000256" key="2">
    <source>
        <dbReference type="ARBA" id="ARBA00009409"/>
    </source>
</evidence>
<dbReference type="InterPro" id="IPR035937">
    <property type="entry name" value="FPG_N"/>
</dbReference>
<keyword evidence="4 15" id="KW-0479">Metal-binding</keyword>
<protein>
    <recommendedName>
        <fullName evidence="15">Formamidopyrimidine-DNA glycosylase</fullName>
        <shortName evidence="15">Fapy-DNA glycosylase</shortName>
        <ecNumber evidence="15">3.2.2.23</ecNumber>
    </recommendedName>
    <alternativeName>
        <fullName evidence="15">DNA-(apurinic or apyrimidinic site) lyase MutM</fullName>
        <shortName evidence="15">AP lyase MutM</shortName>
        <ecNumber evidence="15">4.2.99.18</ecNumber>
    </alternativeName>
</protein>
<dbReference type="AlphaFoldDB" id="A0AAF1KQA9"/>
<comment type="function">
    <text evidence="15">Involved in base excision repair of DNA damaged by oxidation or by mutagenic agents. Acts as DNA glycosylase that recognizes and removes damaged bases. Has a preference for oxidized purines, such as 7,8-dihydro-8-oxoguanine (8-oxoG). Has AP (apurinic/apyrimidinic) lyase activity and introduces nicks in the DNA strand. Cleaves the DNA backbone by beta-delta elimination to generate a single-strand break at the site of the removed base with both 3'- and 5'-phosphates.</text>
</comment>
<dbReference type="InterPro" id="IPR000214">
    <property type="entry name" value="Znf_DNA_glyclase/AP_lyase"/>
</dbReference>
<feature type="binding site" evidence="15">
    <location>
        <position position="104"/>
    </location>
    <ligand>
        <name>DNA</name>
        <dbReference type="ChEBI" id="CHEBI:16991"/>
    </ligand>
</feature>
<feature type="active site" description="Schiff-base intermediate with DNA" evidence="15">
    <location>
        <position position="2"/>
    </location>
</feature>
<dbReference type="PROSITE" id="PS51068">
    <property type="entry name" value="FPG_CAT"/>
    <property type="match status" value="1"/>
</dbReference>
<dbReference type="SUPFAM" id="SSF57716">
    <property type="entry name" value="Glucocorticoid receptor-like (DNA-binding domain)"/>
    <property type="match status" value="1"/>
</dbReference>
<evidence type="ECO:0000256" key="11">
    <source>
        <dbReference type="ARBA" id="ARBA00023239"/>
    </source>
</evidence>
<dbReference type="Pfam" id="PF01149">
    <property type="entry name" value="Fapy_DNA_glyco"/>
    <property type="match status" value="1"/>
</dbReference>
<keyword evidence="10 15" id="KW-0234">DNA repair</keyword>
<dbReference type="NCBIfam" id="TIGR00577">
    <property type="entry name" value="fpg"/>
    <property type="match status" value="1"/>
</dbReference>
<dbReference type="SMART" id="SM00898">
    <property type="entry name" value="Fapy_DNA_glyco"/>
    <property type="match status" value="1"/>
</dbReference>
<evidence type="ECO:0000259" key="16">
    <source>
        <dbReference type="PROSITE" id="PS51066"/>
    </source>
</evidence>
<dbReference type="EC" id="4.2.99.18" evidence="15"/>
<dbReference type="InterPro" id="IPR015886">
    <property type="entry name" value="H2TH_FPG"/>
</dbReference>
<feature type="active site" description="Proton donor" evidence="15">
    <location>
        <position position="3"/>
    </location>
</feature>
<accession>A0AAF1KQA9</accession>
<dbReference type="PANTHER" id="PTHR22993">
    <property type="entry name" value="FORMAMIDOPYRIMIDINE-DNA GLYCOSYLASE"/>
    <property type="match status" value="1"/>
</dbReference>
<feature type="domain" description="FPG-type" evidence="16">
    <location>
        <begin position="260"/>
        <end position="296"/>
    </location>
</feature>
<comment type="subunit">
    <text evidence="3 15">Monomer.</text>
</comment>
<dbReference type="EMBL" id="CP117255">
    <property type="protein sequence ID" value="WFR95577.1"/>
    <property type="molecule type" value="Genomic_DNA"/>
</dbReference>